<keyword evidence="4" id="KW-0813">Transport</keyword>
<dbReference type="Pfam" id="PF09531">
    <property type="entry name" value="Ndc1_Nup"/>
    <property type="match status" value="1"/>
</dbReference>
<evidence type="ECO:0000256" key="10">
    <source>
        <dbReference type="ARBA" id="ARBA00023132"/>
    </source>
</evidence>
<dbReference type="GO" id="GO:0051028">
    <property type="term" value="P:mRNA transport"/>
    <property type="evidence" value="ECO:0007669"/>
    <property type="project" value="UniProtKB-KW"/>
</dbReference>
<dbReference type="GO" id="GO:0030674">
    <property type="term" value="F:protein-macromolecule adaptor activity"/>
    <property type="evidence" value="ECO:0007669"/>
    <property type="project" value="TreeGrafter"/>
</dbReference>
<dbReference type="GO" id="GO:0015031">
    <property type="term" value="P:protein transport"/>
    <property type="evidence" value="ECO:0007669"/>
    <property type="project" value="UniProtKB-KW"/>
</dbReference>
<feature type="transmembrane region" description="Helical" evidence="13">
    <location>
        <begin position="164"/>
        <end position="184"/>
    </location>
</feature>
<evidence type="ECO:0000256" key="3">
    <source>
        <dbReference type="ARBA" id="ARBA00005760"/>
    </source>
</evidence>
<comment type="caution">
    <text evidence="14">The sequence shown here is derived from an EMBL/GenBank/DDBJ whole genome shotgun (WGS) entry which is preliminary data.</text>
</comment>
<evidence type="ECO:0000256" key="7">
    <source>
        <dbReference type="ARBA" id="ARBA00022927"/>
    </source>
</evidence>
<dbReference type="InParanoid" id="K1V3N4"/>
<keyword evidence="12" id="KW-0539">Nucleus</keyword>
<proteinExistence type="inferred from homology"/>
<dbReference type="PANTHER" id="PTHR13269">
    <property type="entry name" value="NUCLEOPORIN NDC1"/>
    <property type="match status" value="1"/>
</dbReference>
<keyword evidence="5 13" id="KW-0812">Transmembrane</keyword>
<keyword evidence="11 13" id="KW-0472">Membrane</keyword>
<accession>K1V3N4</accession>
<dbReference type="GO" id="GO:0005816">
    <property type="term" value="C:spindle pole body"/>
    <property type="evidence" value="ECO:0007669"/>
    <property type="project" value="TreeGrafter"/>
</dbReference>
<dbReference type="HOGENOM" id="CLU_446318_0_0_1"/>
<dbReference type="GO" id="GO:0070631">
    <property type="term" value="P:spindle pole body localization"/>
    <property type="evidence" value="ECO:0007669"/>
    <property type="project" value="TreeGrafter"/>
</dbReference>
<dbReference type="PANTHER" id="PTHR13269:SF6">
    <property type="entry name" value="NUCLEOPORIN NDC1"/>
    <property type="match status" value="1"/>
</dbReference>
<feature type="transmembrane region" description="Helical" evidence="13">
    <location>
        <begin position="104"/>
        <end position="134"/>
    </location>
</feature>
<evidence type="ECO:0000256" key="8">
    <source>
        <dbReference type="ARBA" id="ARBA00022989"/>
    </source>
</evidence>
<keyword evidence="8 13" id="KW-1133">Transmembrane helix</keyword>
<protein>
    <recommendedName>
        <fullName evidence="16">Nucleoporin protein Ndc1-Nup</fullName>
    </recommendedName>
</protein>
<reference evidence="14 15" key="1">
    <citation type="journal article" date="2012" name="Eukaryot. Cell">
        <title>Genome sequence of the Trichosporon asahii environmental strain CBS 8904.</title>
        <authorList>
            <person name="Yang R.Y."/>
            <person name="Li H.T."/>
            <person name="Zhu H."/>
            <person name="Zhou G.P."/>
            <person name="Wang M."/>
            <person name="Wang L."/>
        </authorList>
    </citation>
    <scope>NUCLEOTIDE SEQUENCE [LARGE SCALE GENOMIC DNA]</scope>
    <source>
        <strain evidence="14 15">CBS 8904</strain>
    </source>
</reference>
<evidence type="ECO:0008006" key="16">
    <source>
        <dbReference type="Google" id="ProtNLM"/>
    </source>
</evidence>
<evidence type="ECO:0000256" key="6">
    <source>
        <dbReference type="ARBA" id="ARBA00022816"/>
    </source>
</evidence>
<evidence type="ECO:0000256" key="1">
    <source>
        <dbReference type="ARBA" id="ARBA00004232"/>
    </source>
</evidence>
<dbReference type="EMBL" id="AMBO01000387">
    <property type="protein sequence ID" value="EKC98559.1"/>
    <property type="molecule type" value="Genomic_DNA"/>
</dbReference>
<dbReference type="GO" id="GO:0070762">
    <property type="term" value="C:nuclear pore transmembrane ring"/>
    <property type="evidence" value="ECO:0007669"/>
    <property type="project" value="TreeGrafter"/>
</dbReference>
<evidence type="ECO:0000256" key="5">
    <source>
        <dbReference type="ARBA" id="ARBA00022692"/>
    </source>
</evidence>
<comment type="subcellular location">
    <subcellularLocation>
        <location evidence="1">Nucleus membrane</location>
        <topology evidence="1">Multi-pass membrane protein</topology>
    </subcellularLocation>
    <subcellularLocation>
        <location evidence="2">Nucleus</location>
        <location evidence="2">Nuclear pore complex</location>
    </subcellularLocation>
</comment>
<name>K1V3N4_TRIAC</name>
<dbReference type="STRING" id="1220162.K1V3N4"/>
<organism evidence="14 15">
    <name type="scientific">Trichosporon asahii var. asahii (strain CBS 8904)</name>
    <name type="common">Yeast</name>
    <dbReference type="NCBI Taxonomy" id="1220162"/>
    <lineage>
        <taxon>Eukaryota</taxon>
        <taxon>Fungi</taxon>
        <taxon>Dikarya</taxon>
        <taxon>Basidiomycota</taxon>
        <taxon>Agaricomycotina</taxon>
        <taxon>Tremellomycetes</taxon>
        <taxon>Trichosporonales</taxon>
        <taxon>Trichosporonaceae</taxon>
        <taxon>Trichosporon</taxon>
    </lineage>
</organism>
<dbReference type="AlphaFoldDB" id="K1V3N4"/>
<dbReference type="InterPro" id="IPR019049">
    <property type="entry name" value="Nucleoporin_prot_Ndc1/Nup"/>
</dbReference>
<feature type="transmembrane region" description="Helical" evidence="13">
    <location>
        <begin position="271"/>
        <end position="293"/>
    </location>
</feature>
<evidence type="ECO:0000256" key="13">
    <source>
        <dbReference type="SAM" id="Phobius"/>
    </source>
</evidence>
<evidence type="ECO:0000256" key="11">
    <source>
        <dbReference type="ARBA" id="ARBA00023136"/>
    </source>
</evidence>
<keyword evidence="9" id="KW-0811">Translocation</keyword>
<dbReference type="GO" id="GO:0006999">
    <property type="term" value="P:nuclear pore organization"/>
    <property type="evidence" value="ECO:0007669"/>
    <property type="project" value="TreeGrafter"/>
</dbReference>
<keyword evidence="7" id="KW-0653">Protein transport</keyword>
<evidence type="ECO:0000256" key="2">
    <source>
        <dbReference type="ARBA" id="ARBA00004567"/>
    </source>
</evidence>
<evidence type="ECO:0000256" key="12">
    <source>
        <dbReference type="ARBA" id="ARBA00023242"/>
    </source>
</evidence>
<comment type="similarity">
    <text evidence="3">Belongs to the NDC1 family.</text>
</comment>
<gene>
    <name evidence="14" type="ORF">A1Q2_07155</name>
</gene>
<dbReference type="OrthoDB" id="67850at2759"/>
<evidence type="ECO:0000256" key="9">
    <source>
        <dbReference type="ARBA" id="ARBA00023010"/>
    </source>
</evidence>
<dbReference type="Proteomes" id="UP000006757">
    <property type="component" value="Unassembled WGS sequence"/>
</dbReference>
<dbReference type="eggNOG" id="ENOG502S8WN">
    <property type="taxonomic scope" value="Eukaryota"/>
</dbReference>
<evidence type="ECO:0000313" key="15">
    <source>
        <dbReference type="Proteomes" id="UP000006757"/>
    </source>
</evidence>
<dbReference type="OMA" id="THELYRV"/>
<evidence type="ECO:0000313" key="14">
    <source>
        <dbReference type="EMBL" id="EKC98559.1"/>
    </source>
</evidence>
<keyword evidence="15" id="KW-1185">Reference proteome</keyword>
<keyword evidence="10" id="KW-0906">Nuclear pore complex</keyword>
<keyword evidence="6" id="KW-0509">mRNA transport</keyword>
<sequence>MPTVVATGAASVRPVKPVEWIQAACKGFLGGRRQADVQKFLRSRSLNLIVRAAVITTLSYSFLSGLLTILAGPVLYVASIHWVLRVRQQWILKPPHLKSPPSRLCMGFSTLFSLPSLAIFFSYAWCTVVFTFFYSCLVNNLKPDSNLALLEPTKRAPHHGNERLWFLVFGNFCFAVLFALRDLVKDTNYAQWPKKTNVNFTDAVKNEIVECFSGPFWGDLAASATFTLAFTALYRTFRGVAWRWLVSYVSFSRPFVLNFAKTSRSSVSWSLGWYLFVSEVALLVILKPTLAVLDTYMTQPLNFASFTRKSPLNPEAYLLEAMKSQDPFYLDHTVMEIQRIVHAKNKRAIFFADPGKPSLTHELYRVMIIQLGRVYSTLTADGKPAKKEVPSAPVQPDMHTVTLKSGNIFKPPAKKSGIQSLVSTIVETTPRPTPAPIRDAAHVIHEKEVTLLKKAEKPVKEAEQWALGLPVIGPVLRWVKDVRGCYQNWAGNEWARRRVFNGVPEFDRFKRTMTCASATEDQYGAVQVVLPATLEALVRVRWGAQTLQTKLLKEAPKVSDSASDGVREQIGKVTDVIDDGIRTIVDRFGTSLTSAFTFPPSVAAELTNICQG</sequence>
<dbReference type="GO" id="GO:0031965">
    <property type="term" value="C:nuclear membrane"/>
    <property type="evidence" value="ECO:0007669"/>
    <property type="project" value="UniProtKB-SubCell"/>
</dbReference>
<evidence type="ECO:0000256" key="4">
    <source>
        <dbReference type="ARBA" id="ARBA00022448"/>
    </source>
</evidence>